<sequence length="398" mass="45364">MPTVTTDSIRRSFGAYDEFASKGWVTEPKEIFKAQKETVCLNADGSKTSEKIVALSKDEINDKESLLKAHGYDPVYYELVNAKSSIWQQGDGKGGTRNLYSSKITVKPTETGLDLEDIKRHFEEFKTPYRDLMHVSKDRPFGKNIVQLNLVDIHFGRIAEDYETGNIYNMDIARNNMLKVANDFVAETNFDETEYIVMQIGQDYFNSSFTGYTTSQSHMQDNATTFNTIFKRGTEALIETIEVVASGARIPVRVVFVSGNHSRFEESAMAMVLEAYYRNSEIVTVDASPYPRKYITYGNTCIGMTHGSDEKDRLQGLMQVENPTGWADSKYRYWMCGHLHHNDWALRENFGVSIFTLSAMTKMDNWTVKSGYTMANSGCTVFVFDYEKGLKDIKFFYV</sequence>
<dbReference type="SUPFAM" id="SSF56300">
    <property type="entry name" value="Metallo-dependent phosphatases"/>
    <property type="match status" value="1"/>
</dbReference>
<proteinExistence type="predicted"/>
<reference evidence="1" key="1">
    <citation type="journal article" date="2021" name="Proc. Natl. Acad. Sci. U.S.A.">
        <title>A Catalog of Tens of Thousands of Viruses from Human Metagenomes Reveals Hidden Associations with Chronic Diseases.</title>
        <authorList>
            <person name="Tisza M.J."/>
            <person name="Buck C.B."/>
        </authorList>
    </citation>
    <scope>NUCLEOTIDE SEQUENCE</scope>
    <source>
        <strain evidence="1">Ct5op20</strain>
    </source>
</reference>
<evidence type="ECO:0000313" key="1">
    <source>
        <dbReference type="EMBL" id="DAD96832.1"/>
    </source>
</evidence>
<organism evidence="1">
    <name type="scientific">Siphoviridae sp. ct5op20</name>
    <dbReference type="NCBI Taxonomy" id="2826295"/>
    <lineage>
        <taxon>Viruses</taxon>
        <taxon>Duplodnaviria</taxon>
        <taxon>Heunggongvirae</taxon>
        <taxon>Uroviricota</taxon>
        <taxon>Caudoviricetes</taxon>
    </lineage>
</organism>
<name>A0A8S5NRI9_9CAUD</name>
<protein>
    <submittedName>
        <fullName evidence="1">DNA polymerase II small subunit</fullName>
    </submittedName>
</protein>
<dbReference type="EMBL" id="BK015225">
    <property type="protein sequence ID" value="DAD96832.1"/>
    <property type="molecule type" value="Genomic_DNA"/>
</dbReference>
<accession>A0A8S5NRI9</accession>
<dbReference type="InterPro" id="IPR029052">
    <property type="entry name" value="Metallo-depent_PP-like"/>
</dbReference>